<dbReference type="AlphaFoldDB" id="A0AAF3E8T3"/>
<feature type="signal peptide" evidence="1">
    <location>
        <begin position="1"/>
        <end position="23"/>
    </location>
</feature>
<organism evidence="2 3">
    <name type="scientific">Mesorhabditis belari</name>
    <dbReference type="NCBI Taxonomy" id="2138241"/>
    <lineage>
        <taxon>Eukaryota</taxon>
        <taxon>Metazoa</taxon>
        <taxon>Ecdysozoa</taxon>
        <taxon>Nematoda</taxon>
        <taxon>Chromadorea</taxon>
        <taxon>Rhabditida</taxon>
        <taxon>Rhabditina</taxon>
        <taxon>Rhabditomorpha</taxon>
        <taxon>Rhabditoidea</taxon>
        <taxon>Rhabditidae</taxon>
        <taxon>Mesorhabditinae</taxon>
        <taxon>Mesorhabditis</taxon>
    </lineage>
</organism>
<evidence type="ECO:0000313" key="2">
    <source>
        <dbReference type="Proteomes" id="UP000887575"/>
    </source>
</evidence>
<reference evidence="3" key="1">
    <citation type="submission" date="2024-02" db="UniProtKB">
        <authorList>
            <consortium name="WormBaseParasite"/>
        </authorList>
    </citation>
    <scope>IDENTIFICATION</scope>
</reference>
<protein>
    <submittedName>
        <fullName evidence="3">Uncharacterized protein</fullName>
    </submittedName>
</protein>
<dbReference type="Proteomes" id="UP000887575">
    <property type="component" value="Unassembled WGS sequence"/>
</dbReference>
<keyword evidence="1" id="KW-0732">Signal</keyword>
<accession>A0AAF3E8T3</accession>
<proteinExistence type="predicted"/>
<sequence>MRSPVYFLIFSTSFLVVPQVSSAETCRDGVDNVFTVNSFGNDNLPVTVRDVVIRVNDIYNKPSCHNNKVNIRMPGYFHIMGGQVIVPRDFDLINRRAIVRATISVGNKVICDKGAGGMFFIPNKLCRFRISTFVPPEICGVLQRKGTHTLEELWREVHFNSTQELPPSPSFLGISLLDILKGEYRIKLELTIDGERVLRLTMPSDNAPMQWGL</sequence>
<dbReference type="WBParaSite" id="MBELARI_LOCUS10318">
    <property type="protein sequence ID" value="MBELARI_LOCUS10318"/>
    <property type="gene ID" value="MBELARI_LOCUS10318"/>
</dbReference>
<evidence type="ECO:0000313" key="3">
    <source>
        <dbReference type="WBParaSite" id="MBELARI_LOCUS10318"/>
    </source>
</evidence>
<evidence type="ECO:0000256" key="1">
    <source>
        <dbReference type="SAM" id="SignalP"/>
    </source>
</evidence>
<feature type="chain" id="PRO_5042206285" evidence="1">
    <location>
        <begin position="24"/>
        <end position="213"/>
    </location>
</feature>
<name>A0AAF3E8T3_9BILA</name>
<keyword evidence="2" id="KW-1185">Reference proteome</keyword>